<name>A0AAF0ETU6_9BASI</name>
<proteinExistence type="inferred from homology"/>
<keyword evidence="6" id="KW-1185">Reference proteome</keyword>
<organism evidence="5 6">
    <name type="scientific">Malassezia nana</name>
    <dbReference type="NCBI Taxonomy" id="180528"/>
    <lineage>
        <taxon>Eukaryota</taxon>
        <taxon>Fungi</taxon>
        <taxon>Dikarya</taxon>
        <taxon>Basidiomycota</taxon>
        <taxon>Ustilaginomycotina</taxon>
        <taxon>Malasseziomycetes</taxon>
        <taxon>Malasseziales</taxon>
        <taxon>Malasseziaceae</taxon>
        <taxon>Malassezia</taxon>
    </lineage>
</organism>
<evidence type="ECO:0000313" key="6">
    <source>
        <dbReference type="Proteomes" id="UP001213623"/>
    </source>
</evidence>
<gene>
    <name evidence="5" type="ORF">MNAN1_003315</name>
</gene>
<dbReference type="SUPFAM" id="SSF46785">
    <property type="entry name" value="Winged helix' DNA-binding domain"/>
    <property type="match status" value="1"/>
</dbReference>
<dbReference type="InterPro" id="IPR038090">
    <property type="entry name" value="Cdt1_C_WH_dom_sf"/>
</dbReference>
<feature type="compositionally biased region" description="Polar residues" evidence="3">
    <location>
        <begin position="1448"/>
        <end position="1459"/>
    </location>
</feature>
<dbReference type="InterPro" id="IPR032054">
    <property type="entry name" value="Cdt1_C"/>
</dbReference>
<protein>
    <recommendedName>
        <fullName evidence="4">DNA replication factor Cdt1 C-terminal domain-containing protein</fullName>
    </recommendedName>
</protein>
<keyword evidence="2" id="KW-0131">Cell cycle</keyword>
<dbReference type="Proteomes" id="UP001213623">
    <property type="component" value="Chromosome 6"/>
</dbReference>
<feature type="region of interest" description="Disordered" evidence="3">
    <location>
        <begin position="1443"/>
        <end position="1463"/>
    </location>
</feature>
<sequence>MPAWRAYAAEQKGTASDARLAYWQDFLEAGELTGTEEEQKALSTRLFHAAPSLSSHEERLALAQCLRLLTRTKAGAEPWCSENGLRLLFSVQGELDLTPANTLAVEVLRAFSNVLQHCHEQVDLLAHLYMDTLVRIVLDPSFEASAEEPDAFSFPVLLTLSYVTGGPVFAARPREEQVALLPPILRLLREHGPPPGTAMDAWHPPKFYGALMCTASYILRSEPTDTGDLHTLAFRAVLCEAPQTPFPVSALSGAAMQILALLPAPETPDVEPDLLFDLGCKLAQLILAVVDEYTLRGDPLTKPLKRDGVHVSLETLLLPLCVQLLRMLEAVHDLRPMVEAVFCAHEPPRFYKPYEDALQVDGLDHRALFPRTIEIPRFMSSKNMPMTAMVFSLCMYAISDEMAELFVARFGFEACAGVLISKMSDEEFALMTGARENDPEHPLPIAEVSVYDEDDANAPSNAMSADELFSRLERLQELGIEVENPLEVASRLGLLDSIEQKIEAQERAEADRDLAEAEADVARLHLGEQWRATTVLPLAEALLSHAALVREANVLCAQLGVPLRVQLGVQRAAPAGQWHSPHDGDQALPLDEYAHEQPPALPRAIVRVLDWDAGTLYIWSLAHLRRQVSVLQRLNRLAPRTHDADVRTELLGLGTAAPHVAVATVYVPWQDGHWATVSLRPIHGVPTMATCRVQAHVLRTHRACRIQMDQLVWDAALATELHWHAAYGAQSYATQPKQLALHPISDVRFQRTLVAPQGSIPMGVRLTLFARPTRAFLALLEAHDQAVEQAIAERGSDLALAGAWPHGRRARVHERYRRWALSYGVLVRVCATETHRGVQRPVRVQRTAPPIWALSSSAPVLLSVLLQTEAHELPHGLHIHKVYMSDVDTVDASGACHSHDPRRIVLQRLASLAAPHGAWRVDAVWDPCAHDHVPPVHHRLVRATLCLMLASPDMEPVFCAVPLWCRLPATPAVAPATWVPPDERCRHTMDHVFRLTLTPQPVRSPSALWHVDTRDVQVPGGEALGGWHVRGLSLVRDVLAEQAYERHLKKAVRYGGCYPPPPTQAPDAFDLLHAHWADLPLTDAPSWCGRMERLCLGVADVQDWLSIADLPTGTWTRYWCELCAPFLLLRTSPRRPIARALLLHQVHVEVLHGLDVPPGTLALYTGTASPLQRASPAPATLAVMDDGLVLRAGRAAGVARHPKEDEASMEPPSKRVCFVPEDDTLFTPTSVREARASRAGAAPGSDLQPAAFRAPSAVSLRLVERASPTRTKHAPQKFSPSDVAHAREAAAHLASPMPYTLATALPLPEAWQQLLELHTAVEQSLLVHMATQGAPTAEPTPHDPTSVRIPQVITFQQLRPMVERTSRRTFDAASFRRLAWIWSHAPGVPSDASSGAYDTGGMGFLVSCVRTLHPTTRRRMLDWALGLEMSLRCPVSAPLKVQYGSPKNHASPTSTTSPGRSVPLRDDKSHLALWNAGVDERRAEVARRLRRLVAAEHATWLAEQGLSAPVALRPSRATSEAHAALAQAMESAPRTPKRAGKLGSVLGEAGLLTPQASRTPDGHAVRIARSLSALSPPTSPLASRSPPAMLSSLSSPPLPRTPGSSSSSPSLALSPALSPSRPARPLLHAWHPDFPLNDLAPIPLAKLPPLAVAPPPLSAATQHRAAFGQRALSTTTEPPAPRTSLEERIRAKEQAARAAAAPDSARASLHERSVLSRLFDMADAIYVLYTTSARHSLSAAGRQTGTLPLLEVLAALEHSSSVAMSRRESLACVHTLMDVAPGWLEMQRIGQSEWLRLCNDPAAGCSLRDVHTKIQAAMQRAKAL</sequence>
<evidence type="ECO:0000313" key="5">
    <source>
        <dbReference type="EMBL" id="WFD28307.1"/>
    </source>
</evidence>
<dbReference type="Gene3D" id="1.10.10.1420">
    <property type="entry name" value="DNA replication factor Cdt1, C-terminal WH domain"/>
    <property type="match status" value="1"/>
</dbReference>
<dbReference type="InterPro" id="IPR036390">
    <property type="entry name" value="WH_DNA-bd_sf"/>
</dbReference>
<dbReference type="Pfam" id="PF16679">
    <property type="entry name" value="CDT1_C"/>
    <property type="match status" value="1"/>
</dbReference>
<comment type="similarity">
    <text evidence="1">Belongs to the Cdt1 family.</text>
</comment>
<feature type="region of interest" description="Disordered" evidence="3">
    <location>
        <begin position="1661"/>
        <end position="1684"/>
    </location>
</feature>
<accession>A0AAF0ETU6</accession>
<feature type="region of interest" description="Disordered" evidence="3">
    <location>
        <begin position="1574"/>
        <end position="1619"/>
    </location>
</feature>
<feature type="domain" description="DNA replication factor Cdt1 C-terminal" evidence="4">
    <location>
        <begin position="1684"/>
        <end position="1789"/>
    </location>
</feature>
<evidence type="ECO:0000256" key="1">
    <source>
        <dbReference type="ARBA" id="ARBA00008356"/>
    </source>
</evidence>
<dbReference type="EMBL" id="CP119897">
    <property type="protein sequence ID" value="WFD28307.1"/>
    <property type="molecule type" value="Genomic_DNA"/>
</dbReference>
<evidence type="ECO:0000259" key="4">
    <source>
        <dbReference type="Pfam" id="PF16679"/>
    </source>
</evidence>
<evidence type="ECO:0000256" key="3">
    <source>
        <dbReference type="SAM" id="MobiDB-lite"/>
    </source>
</evidence>
<evidence type="ECO:0000256" key="2">
    <source>
        <dbReference type="ARBA" id="ARBA00023306"/>
    </source>
</evidence>
<reference evidence="5" key="1">
    <citation type="submission" date="2023-03" db="EMBL/GenBank/DDBJ databases">
        <title>Mating type loci evolution in Malassezia.</title>
        <authorList>
            <person name="Coelho M.A."/>
        </authorList>
    </citation>
    <scope>NUCLEOTIDE SEQUENCE</scope>
    <source>
        <strain evidence="5">CBS 9557</strain>
    </source>
</reference>